<evidence type="ECO:0000256" key="6">
    <source>
        <dbReference type="ARBA" id="ARBA00023170"/>
    </source>
</evidence>
<dbReference type="OrthoDB" id="8195814at2759"/>
<comment type="subcellular location">
    <subcellularLocation>
        <location evidence="1">Cell membrane</location>
        <topology evidence="1">Multi-pass membrane protein</topology>
    </subcellularLocation>
</comment>
<accession>A0A9N9MCH2</accession>
<name>A0A9N9MCH2_9CUCU</name>
<evidence type="ECO:0000256" key="3">
    <source>
        <dbReference type="ARBA" id="ARBA00022692"/>
    </source>
</evidence>
<evidence type="ECO:0000313" key="10">
    <source>
        <dbReference type="EMBL" id="CAG9761538.1"/>
    </source>
</evidence>
<dbReference type="AlphaFoldDB" id="A0A9N9MCH2"/>
<feature type="chain" id="PRO_5040200382" evidence="9">
    <location>
        <begin position="16"/>
        <end position="660"/>
    </location>
</feature>
<evidence type="ECO:0000256" key="7">
    <source>
        <dbReference type="ARBA" id="ARBA00023180"/>
    </source>
</evidence>
<sequence length="660" mass="76121">MNLITFLHLLPMALGKIIFQDNRECTSFKNYEIYIKHFVMCKQIDVTTISYHKNPSHGLMDLLKEFYEMNFVLNKATWLHHRIIKSNIKIETIHYPTLDKVTIVNGTATSLSSNEADAIFKEKMNFIDFDMVRIYIAENFKMFLRYSQTMVNPNRFFKSARCLKVFLFSSKNVKIKQVQKLLIHLWKKYSILNIIVHFPCSSEYKEFIITYNPFKATENGYGQVNVYHYSIILKYPHILLNNLKNINGYPLKISLFERSPTAISSDNVPWFIKDWKIYDKIPTTSKYYGLDGAAMLTLSQMMNFTIDIFNDSREDSYGNVINGSPTKTLKLIINRSVDLQGNSRFMQPYNVNGYEFTYILSHDEMCIIVPKAGIMPTWLRTMDIFRGKLLGVTFLLLIACVVFNKLFRGQNVPLGILILEIYGSFLTQAVTENSNKSLAGRFFFGSFLMYCIVISTLLSATLLSVYSTTVHFPDINTMEDFNRSGLRIQSSINPFKEVPSPIYQSLAAKVQSKHNPDLSSIESALAYKTGGLERLTDSNIKIETEFSDKDGAPLLHIVPECPNRYFLSFIVPTGSPYLKIINHIMIWINEMGLNDKWYKDITRAIFYEAKGNRLKITSESKDSREKFSMDDAKSVFIFWIFGLFAALVVFILELCVVFCI</sequence>
<keyword evidence="3 8" id="KW-0812">Transmembrane</keyword>
<keyword evidence="2" id="KW-1003">Cell membrane</keyword>
<protein>
    <submittedName>
        <fullName evidence="10">Uncharacterized protein</fullName>
    </submittedName>
</protein>
<keyword evidence="4 8" id="KW-1133">Transmembrane helix</keyword>
<keyword evidence="9" id="KW-0732">Signal</keyword>
<dbReference type="GO" id="GO:0005886">
    <property type="term" value="C:plasma membrane"/>
    <property type="evidence" value="ECO:0007669"/>
    <property type="project" value="UniProtKB-SubCell"/>
</dbReference>
<evidence type="ECO:0000313" key="11">
    <source>
        <dbReference type="Proteomes" id="UP001152799"/>
    </source>
</evidence>
<dbReference type="PANTHER" id="PTHR42643:SF38">
    <property type="entry name" value="IONOTROPIC RECEPTOR 100A"/>
    <property type="match status" value="1"/>
</dbReference>
<dbReference type="Gene3D" id="3.40.190.10">
    <property type="entry name" value="Periplasmic binding protein-like II"/>
    <property type="match status" value="1"/>
</dbReference>
<evidence type="ECO:0000256" key="4">
    <source>
        <dbReference type="ARBA" id="ARBA00022989"/>
    </source>
</evidence>
<proteinExistence type="predicted"/>
<dbReference type="InterPro" id="IPR052192">
    <property type="entry name" value="Insect_Ionotropic_Sensory_Rcpt"/>
</dbReference>
<feature type="transmembrane region" description="Helical" evidence="8">
    <location>
        <begin position="442"/>
        <end position="466"/>
    </location>
</feature>
<feature type="transmembrane region" description="Helical" evidence="8">
    <location>
        <begin position="389"/>
        <end position="407"/>
    </location>
</feature>
<evidence type="ECO:0000256" key="1">
    <source>
        <dbReference type="ARBA" id="ARBA00004651"/>
    </source>
</evidence>
<feature type="transmembrane region" description="Helical" evidence="8">
    <location>
        <begin position="414"/>
        <end position="430"/>
    </location>
</feature>
<gene>
    <name evidence="10" type="ORF">CEUTPL_LOCUS2240</name>
</gene>
<feature type="transmembrane region" description="Helical" evidence="8">
    <location>
        <begin position="565"/>
        <end position="588"/>
    </location>
</feature>
<keyword evidence="6" id="KW-0675">Receptor</keyword>
<evidence type="ECO:0000256" key="2">
    <source>
        <dbReference type="ARBA" id="ARBA00022475"/>
    </source>
</evidence>
<reference evidence="10" key="1">
    <citation type="submission" date="2022-01" db="EMBL/GenBank/DDBJ databases">
        <authorList>
            <person name="King R."/>
        </authorList>
    </citation>
    <scope>NUCLEOTIDE SEQUENCE</scope>
</reference>
<dbReference type="PANTHER" id="PTHR42643">
    <property type="entry name" value="IONOTROPIC RECEPTOR 20A-RELATED"/>
    <property type="match status" value="1"/>
</dbReference>
<dbReference type="Proteomes" id="UP001152799">
    <property type="component" value="Chromosome 10"/>
</dbReference>
<keyword evidence="7" id="KW-0325">Glycoprotein</keyword>
<evidence type="ECO:0000256" key="8">
    <source>
        <dbReference type="SAM" id="Phobius"/>
    </source>
</evidence>
<feature type="signal peptide" evidence="9">
    <location>
        <begin position="1"/>
        <end position="15"/>
    </location>
</feature>
<keyword evidence="5 8" id="KW-0472">Membrane</keyword>
<evidence type="ECO:0000256" key="9">
    <source>
        <dbReference type="SAM" id="SignalP"/>
    </source>
</evidence>
<dbReference type="SUPFAM" id="SSF53850">
    <property type="entry name" value="Periplasmic binding protein-like II"/>
    <property type="match status" value="1"/>
</dbReference>
<dbReference type="EMBL" id="OU892286">
    <property type="protein sequence ID" value="CAG9761538.1"/>
    <property type="molecule type" value="Genomic_DNA"/>
</dbReference>
<feature type="transmembrane region" description="Helical" evidence="8">
    <location>
        <begin position="636"/>
        <end position="659"/>
    </location>
</feature>
<keyword evidence="11" id="KW-1185">Reference proteome</keyword>
<evidence type="ECO:0000256" key="5">
    <source>
        <dbReference type="ARBA" id="ARBA00023136"/>
    </source>
</evidence>
<organism evidence="10 11">
    <name type="scientific">Ceutorhynchus assimilis</name>
    <name type="common">cabbage seed weevil</name>
    <dbReference type="NCBI Taxonomy" id="467358"/>
    <lineage>
        <taxon>Eukaryota</taxon>
        <taxon>Metazoa</taxon>
        <taxon>Ecdysozoa</taxon>
        <taxon>Arthropoda</taxon>
        <taxon>Hexapoda</taxon>
        <taxon>Insecta</taxon>
        <taxon>Pterygota</taxon>
        <taxon>Neoptera</taxon>
        <taxon>Endopterygota</taxon>
        <taxon>Coleoptera</taxon>
        <taxon>Polyphaga</taxon>
        <taxon>Cucujiformia</taxon>
        <taxon>Curculionidae</taxon>
        <taxon>Ceutorhynchinae</taxon>
        <taxon>Ceutorhynchus</taxon>
    </lineage>
</organism>